<feature type="domain" description="Major facilitator superfamily (MFS) profile" evidence="7">
    <location>
        <begin position="24"/>
        <end position="420"/>
    </location>
</feature>
<evidence type="ECO:0000256" key="3">
    <source>
        <dbReference type="ARBA" id="ARBA00022692"/>
    </source>
</evidence>
<evidence type="ECO:0000313" key="9">
    <source>
        <dbReference type="Proteomes" id="UP000199073"/>
    </source>
</evidence>
<feature type="transmembrane region" description="Helical" evidence="6">
    <location>
        <begin position="54"/>
        <end position="78"/>
    </location>
</feature>
<feature type="transmembrane region" description="Helical" evidence="6">
    <location>
        <begin position="115"/>
        <end position="135"/>
    </location>
</feature>
<protein>
    <submittedName>
        <fullName evidence="8">Sugar phosphate permease</fullName>
    </submittedName>
</protein>
<dbReference type="PANTHER" id="PTHR43124">
    <property type="entry name" value="PURINE EFFLUX PUMP PBUE"/>
    <property type="match status" value="1"/>
</dbReference>
<proteinExistence type="predicted"/>
<feature type="transmembrane region" description="Helical" evidence="6">
    <location>
        <begin position="364"/>
        <end position="387"/>
    </location>
</feature>
<dbReference type="Pfam" id="PF07690">
    <property type="entry name" value="MFS_1"/>
    <property type="match status" value="1"/>
</dbReference>
<keyword evidence="9" id="KW-1185">Reference proteome</keyword>
<dbReference type="PROSITE" id="PS50850">
    <property type="entry name" value="MFS"/>
    <property type="match status" value="1"/>
</dbReference>
<evidence type="ECO:0000259" key="7">
    <source>
        <dbReference type="PROSITE" id="PS50850"/>
    </source>
</evidence>
<dbReference type="InterPro" id="IPR020846">
    <property type="entry name" value="MFS_dom"/>
</dbReference>
<evidence type="ECO:0000256" key="6">
    <source>
        <dbReference type="SAM" id="Phobius"/>
    </source>
</evidence>
<gene>
    <name evidence="8" type="ORF">SAMN05660330_03921</name>
</gene>
<dbReference type="AlphaFoldDB" id="A0A1H0V8C9"/>
<dbReference type="GO" id="GO:0022857">
    <property type="term" value="F:transmembrane transporter activity"/>
    <property type="evidence" value="ECO:0007669"/>
    <property type="project" value="InterPro"/>
</dbReference>
<evidence type="ECO:0000256" key="2">
    <source>
        <dbReference type="ARBA" id="ARBA00022475"/>
    </source>
</evidence>
<dbReference type="OrthoDB" id="5412728at2"/>
<keyword evidence="5 6" id="KW-0472">Membrane</keyword>
<feature type="transmembrane region" description="Helical" evidence="6">
    <location>
        <begin position="22"/>
        <end position="42"/>
    </location>
</feature>
<comment type="subcellular location">
    <subcellularLocation>
        <location evidence="1">Cell membrane</location>
        <topology evidence="1">Multi-pass membrane protein</topology>
    </subcellularLocation>
</comment>
<feature type="transmembrane region" description="Helical" evidence="6">
    <location>
        <begin position="90"/>
        <end position="109"/>
    </location>
</feature>
<feature type="transmembrane region" description="Helical" evidence="6">
    <location>
        <begin position="393"/>
        <end position="416"/>
    </location>
</feature>
<accession>A0A1H0V8C9</accession>
<dbReference type="STRING" id="91360.SAMN05660330_03921"/>
<dbReference type="GO" id="GO:0005886">
    <property type="term" value="C:plasma membrane"/>
    <property type="evidence" value="ECO:0007669"/>
    <property type="project" value="UniProtKB-SubCell"/>
</dbReference>
<dbReference type="InterPro" id="IPR036259">
    <property type="entry name" value="MFS_trans_sf"/>
</dbReference>
<dbReference type="InterPro" id="IPR050189">
    <property type="entry name" value="MFS_Efflux_Transporters"/>
</dbReference>
<reference evidence="8 9" key="1">
    <citation type="submission" date="2016-10" db="EMBL/GenBank/DDBJ databases">
        <authorList>
            <person name="de Groot N.N."/>
        </authorList>
    </citation>
    <scope>NUCLEOTIDE SEQUENCE [LARGE SCALE GENOMIC DNA]</scope>
    <source>
        <strain evidence="8 9">DSM 12130</strain>
    </source>
</reference>
<evidence type="ECO:0000256" key="5">
    <source>
        <dbReference type="ARBA" id="ARBA00023136"/>
    </source>
</evidence>
<dbReference type="Gene3D" id="1.20.1250.20">
    <property type="entry name" value="MFS general substrate transporter like domains"/>
    <property type="match status" value="2"/>
</dbReference>
<keyword evidence="2" id="KW-1003">Cell membrane</keyword>
<dbReference type="RefSeq" id="WP_092225830.1">
    <property type="nucleotide sequence ID" value="NZ_FNJI01000043.1"/>
</dbReference>
<feature type="transmembrane region" description="Helical" evidence="6">
    <location>
        <begin position="330"/>
        <end position="352"/>
    </location>
</feature>
<feature type="transmembrane region" description="Helical" evidence="6">
    <location>
        <begin position="270"/>
        <end position="291"/>
    </location>
</feature>
<evidence type="ECO:0000313" key="8">
    <source>
        <dbReference type="EMBL" id="SDP74633.1"/>
    </source>
</evidence>
<dbReference type="PANTHER" id="PTHR43124:SF3">
    <property type="entry name" value="CHLORAMPHENICOL EFFLUX PUMP RV0191"/>
    <property type="match status" value="1"/>
</dbReference>
<feature type="transmembrane region" description="Helical" evidence="6">
    <location>
        <begin position="237"/>
        <end position="258"/>
    </location>
</feature>
<dbReference type="EMBL" id="FNJI01000043">
    <property type="protein sequence ID" value="SDP74633.1"/>
    <property type="molecule type" value="Genomic_DNA"/>
</dbReference>
<sequence>MAASNVSTNDQLNSISSVAGQWPALALCYLATVAIFIPYVGYSTAIPQMMQDLGMNYTMVGTLASVTALAGGIVLPFAGVLVDRWGAKKVTVLGLLISFIGQLIFSYMPNYEMMLLSRIILGAGIVLLFVAPYTLAIRWFEESDKIAVSLGVMLATDGIGTLGALYLFSKVLTAYGWRNGSALGSIVVFVMFVIALFFLKEPPKYTDVQEKRDVNADQSNQASVLKEYFAVIGRKNVIIASSFLIGVWGSYAIAVYWVPTLLMEAGWSESLAGFLGALYPVTGMVGSIVFGLISDNIGKRKPLILISGLVMALSFVAAAFAVSINSYGLLAAMLPLSGLFAYSGLPICYALAADTVGVKLAATANGFIMSAGLLIGGLLYPLALGIVRDQTQAYTWGFIVAAASLLLLNFLLPLAADDVKAK</sequence>
<feature type="transmembrane region" description="Helical" evidence="6">
    <location>
        <begin position="303"/>
        <end position="324"/>
    </location>
</feature>
<evidence type="ECO:0000256" key="4">
    <source>
        <dbReference type="ARBA" id="ARBA00022989"/>
    </source>
</evidence>
<dbReference type="InterPro" id="IPR011701">
    <property type="entry name" value="MFS"/>
</dbReference>
<organism evidence="8 9">
    <name type="scientific">Desulforhopalus singaporensis</name>
    <dbReference type="NCBI Taxonomy" id="91360"/>
    <lineage>
        <taxon>Bacteria</taxon>
        <taxon>Pseudomonadati</taxon>
        <taxon>Thermodesulfobacteriota</taxon>
        <taxon>Desulfobulbia</taxon>
        <taxon>Desulfobulbales</taxon>
        <taxon>Desulfocapsaceae</taxon>
        <taxon>Desulforhopalus</taxon>
    </lineage>
</organism>
<evidence type="ECO:0000256" key="1">
    <source>
        <dbReference type="ARBA" id="ARBA00004651"/>
    </source>
</evidence>
<keyword evidence="3 6" id="KW-0812">Transmembrane</keyword>
<dbReference type="Proteomes" id="UP000199073">
    <property type="component" value="Unassembled WGS sequence"/>
</dbReference>
<feature type="transmembrane region" description="Helical" evidence="6">
    <location>
        <begin position="180"/>
        <end position="199"/>
    </location>
</feature>
<keyword evidence="4 6" id="KW-1133">Transmembrane helix</keyword>
<dbReference type="SUPFAM" id="SSF103473">
    <property type="entry name" value="MFS general substrate transporter"/>
    <property type="match status" value="1"/>
</dbReference>
<feature type="transmembrane region" description="Helical" evidence="6">
    <location>
        <begin position="147"/>
        <end position="168"/>
    </location>
</feature>
<name>A0A1H0V8C9_9BACT</name>